<protein>
    <submittedName>
        <fullName evidence="2">F-box protein SKIP23</fullName>
    </submittedName>
</protein>
<dbReference type="Pfam" id="PF03478">
    <property type="entry name" value="Beta-prop_KIB1-4"/>
    <property type="match status" value="1"/>
</dbReference>
<dbReference type="Gene3D" id="1.20.1280.50">
    <property type="match status" value="1"/>
</dbReference>
<organism evidence="2 3">
    <name type="scientific">Glycine soja</name>
    <name type="common">Wild soybean</name>
    <dbReference type="NCBI Taxonomy" id="3848"/>
    <lineage>
        <taxon>Eukaryota</taxon>
        <taxon>Viridiplantae</taxon>
        <taxon>Streptophyta</taxon>
        <taxon>Embryophyta</taxon>
        <taxon>Tracheophyta</taxon>
        <taxon>Spermatophyta</taxon>
        <taxon>Magnoliopsida</taxon>
        <taxon>eudicotyledons</taxon>
        <taxon>Gunneridae</taxon>
        <taxon>Pentapetalae</taxon>
        <taxon>rosids</taxon>
        <taxon>fabids</taxon>
        <taxon>Fabales</taxon>
        <taxon>Fabaceae</taxon>
        <taxon>Papilionoideae</taxon>
        <taxon>50 kb inversion clade</taxon>
        <taxon>NPAAA clade</taxon>
        <taxon>indigoferoid/millettioid clade</taxon>
        <taxon>Phaseoleae</taxon>
        <taxon>Glycine</taxon>
        <taxon>Glycine subgen. Soja</taxon>
    </lineage>
</organism>
<evidence type="ECO:0000313" key="2">
    <source>
        <dbReference type="EMBL" id="RZB86381.1"/>
    </source>
</evidence>
<feature type="domain" description="KIB1-4 beta-propeller" evidence="1">
    <location>
        <begin position="168"/>
        <end position="427"/>
    </location>
</feature>
<sequence>MVASVPFYSTSSMHRLPNLLLNLLSCPSLTAYRESGIKKNLRAGSERDMDIRESSKVIADFAEDLLHLRAHLQAGSGHGCHLPARTLLPRRGFDWSELPKDLLHKISQLLLESPLYLLRFRSVCSSWRSSTPPSPFNPSISLTNTFSLSHRTLLLLNPNPNPNPNPRPWLVKLSLDPHASTARLFHPLSRFPMKLPRFALDLFTLPALDLGREFLLTNTRHTRDSLYIEKLVFLPLTHRKDRFALLTIHVSGKLALFRSGDDGWTVIPDMPTPYDDVCVFKGNLYGADSNGRTVRVRPDDGGLTLAAEPVFGGDKKFLVESEGALLLVDMYLSYYSCTQGLFHEDFDEEDVAGMGWERTVKFDVFRLDEEGKKWVELTDLGERVLFLGDDCAFSASAKDLNLGRGNCVVFRDDGLGFNRVLNGMGVFCLDDGKISPLSECAGFSELFCPPPDWVGLQ</sequence>
<dbReference type="SUPFAM" id="SSF81383">
    <property type="entry name" value="F-box domain"/>
    <property type="match status" value="1"/>
</dbReference>
<keyword evidence="3" id="KW-1185">Reference proteome</keyword>
<evidence type="ECO:0000259" key="1">
    <source>
        <dbReference type="Pfam" id="PF03478"/>
    </source>
</evidence>
<dbReference type="Proteomes" id="UP000289340">
    <property type="component" value="Chromosome 10"/>
</dbReference>
<dbReference type="PANTHER" id="PTHR47123">
    <property type="entry name" value="F-BOX PROTEIN SKIP23"/>
    <property type="match status" value="1"/>
</dbReference>
<proteinExistence type="predicted"/>
<dbReference type="AlphaFoldDB" id="A0A445IK03"/>
<reference evidence="2 3" key="1">
    <citation type="submission" date="2018-09" db="EMBL/GenBank/DDBJ databases">
        <title>A high-quality reference genome of wild soybean provides a powerful tool to mine soybean genomes.</title>
        <authorList>
            <person name="Xie M."/>
            <person name="Chung C.Y.L."/>
            <person name="Li M.-W."/>
            <person name="Wong F.-L."/>
            <person name="Chan T.-F."/>
            <person name="Lam H.-M."/>
        </authorList>
    </citation>
    <scope>NUCLEOTIDE SEQUENCE [LARGE SCALE GENOMIC DNA]</scope>
    <source>
        <strain evidence="3">cv. W05</strain>
        <tissue evidence="2">Hypocotyl of etiolated seedlings</tissue>
    </source>
</reference>
<evidence type="ECO:0000313" key="3">
    <source>
        <dbReference type="Proteomes" id="UP000289340"/>
    </source>
</evidence>
<dbReference type="InterPro" id="IPR036047">
    <property type="entry name" value="F-box-like_dom_sf"/>
</dbReference>
<name>A0A445IK03_GLYSO</name>
<accession>A0A445IK03</accession>
<dbReference type="InterPro" id="IPR051304">
    <property type="entry name" value="SCF_F-box_domain"/>
</dbReference>
<dbReference type="EMBL" id="QZWG01000010">
    <property type="protein sequence ID" value="RZB86381.1"/>
    <property type="molecule type" value="Genomic_DNA"/>
</dbReference>
<dbReference type="InterPro" id="IPR005174">
    <property type="entry name" value="KIB1-4_b-propeller"/>
</dbReference>
<gene>
    <name evidence="2" type="ORF">D0Y65_026440</name>
</gene>
<comment type="caution">
    <text evidence="2">The sequence shown here is derived from an EMBL/GenBank/DDBJ whole genome shotgun (WGS) entry which is preliminary data.</text>
</comment>
<dbReference type="PANTHER" id="PTHR47123:SF15">
    <property type="entry name" value="F-BOX PROTEIN SKIP23"/>
    <property type="match status" value="1"/>
</dbReference>